<dbReference type="SMART" id="SM00419">
    <property type="entry name" value="HTH_CRP"/>
    <property type="match status" value="1"/>
</dbReference>
<dbReference type="GO" id="GO:0003700">
    <property type="term" value="F:DNA-binding transcription factor activity"/>
    <property type="evidence" value="ECO:0007669"/>
    <property type="project" value="TreeGrafter"/>
</dbReference>
<dbReference type="PROSITE" id="PS51063">
    <property type="entry name" value="HTH_CRP_2"/>
    <property type="match status" value="1"/>
</dbReference>
<organism evidence="7 8">
    <name type="scientific">Anaerobacillus arseniciselenatis</name>
    <dbReference type="NCBI Taxonomy" id="85682"/>
    <lineage>
        <taxon>Bacteria</taxon>
        <taxon>Bacillati</taxon>
        <taxon>Bacillota</taxon>
        <taxon>Bacilli</taxon>
        <taxon>Bacillales</taxon>
        <taxon>Bacillaceae</taxon>
        <taxon>Anaerobacillus</taxon>
    </lineage>
</organism>
<evidence type="ECO:0008006" key="9">
    <source>
        <dbReference type="Google" id="ProtNLM"/>
    </source>
</evidence>
<feature type="domain" description="Cyclic nucleotide-binding" evidence="5">
    <location>
        <begin position="1"/>
        <end position="62"/>
    </location>
</feature>
<comment type="caution">
    <text evidence="7">The sequence shown here is derived from an EMBL/GenBank/DDBJ whole genome shotgun (WGS) entry which is preliminary data.</text>
</comment>
<evidence type="ECO:0000256" key="2">
    <source>
        <dbReference type="ARBA" id="ARBA00023125"/>
    </source>
</evidence>
<dbReference type="PROSITE" id="PS50042">
    <property type="entry name" value="CNMP_BINDING_3"/>
    <property type="match status" value="1"/>
</dbReference>
<dbReference type="AlphaFoldDB" id="A0A1S2LA70"/>
<proteinExistence type="predicted"/>
<evidence type="ECO:0000256" key="4">
    <source>
        <dbReference type="ARBA" id="ARBA00023163"/>
    </source>
</evidence>
<dbReference type="PANTHER" id="PTHR24567">
    <property type="entry name" value="CRP FAMILY TRANSCRIPTIONAL REGULATORY PROTEIN"/>
    <property type="match status" value="1"/>
</dbReference>
<feature type="domain" description="HTH crp-type" evidence="6">
    <location>
        <begin position="120"/>
        <end position="193"/>
    </location>
</feature>
<dbReference type="Gene3D" id="1.10.10.10">
    <property type="entry name" value="Winged helix-like DNA-binding domain superfamily/Winged helix DNA-binding domain"/>
    <property type="match status" value="1"/>
</dbReference>
<dbReference type="CDD" id="cd00038">
    <property type="entry name" value="CAP_ED"/>
    <property type="match status" value="1"/>
</dbReference>
<keyword evidence="1" id="KW-0805">Transcription regulation</keyword>
<evidence type="ECO:0000313" key="8">
    <source>
        <dbReference type="Proteomes" id="UP000180098"/>
    </source>
</evidence>
<evidence type="ECO:0000259" key="6">
    <source>
        <dbReference type="PROSITE" id="PS51063"/>
    </source>
</evidence>
<dbReference type="PRINTS" id="PR00034">
    <property type="entry name" value="HTHCRP"/>
</dbReference>
<dbReference type="Gene3D" id="2.60.120.10">
    <property type="entry name" value="Jelly Rolls"/>
    <property type="match status" value="1"/>
</dbReference>
<dbReference type="GO" id="GO:0003677">
    <property type="term" value="F:DNA binding"/>
    <property type="evidence" value="ECO:0007669"/>
    <property type="project" value="UniProtKB-KW"/>
</dbReference>
<evidence type="ECO:0000256" key="3">
    <source>
        <dbReference type="ARBA" id="ARBA00023159"/>
    </source>
</evidence>
<dbReference type="Pfam" id="PF00027">
    <property type="entry name" value="cNMP_binding"/>
    <property type="match status" value="1"/>
</dbReference>
<keyword evidence="2" id="KW-0238">DNA-binding</keyword>
<dbReference type="InterPro" id="IPR000595">
    <property type="entry name" value="cNMP-bd_dom"/>
</dbReference>
<gene>
    <name evidence="7" type="ORF">BKP35_17040</name>
</gene>
<evidence type="ECO:0000256" key="1">
    <source>
        <dbReference type="ARBA" id="ARBA00023015"/>
    </source>
</evidence>
<keyword evidence="3" id="KW-0010">Activator</keyword>
<dbReference type="PANTHER" id="PTHR24567:SF26">
    <property type="entry name" value="REGULATORY PROTEIN YEIL"/>
    <property type="match status" value="1"/>
</dbReference>
<dbReference type="SUPFAM" id="SSF46785">
    <property type="entry name" value="Winged helix' DNA-binding domain"/>
    <property type="match status" value="1"/>
</dbReference>
<dbReference type="InterPro" id="IPR018490">
    <property type="entry name" value="cNMP-bd_dom_sf"/>
</dbReference>
<name>A0A1S2LA70_9BACI</name>
<dbReference type="InterPro" id="IPR012318">
    <property type="entry name" value="HTH_CRP"/>
</dbReference>
<keyword evidence="4" id="KW-0804">Transcription</keyword>
<dbReference type="Proteomes" id="UP000180098">
    <property type="component" value="Unassembled WGS sequence"/>
</dbReference>
<dbReference type="InterPro" id="IPR050397">
    <property type="entry name" value="Env_Response_Regulators"/>
</dbReference>
<dbReference type="EMBL" id="MLQQ01000045">
    <property type="protein sequence ID" value="OIJ09382.1"/>
    <property type="molecule type" value="Genomic_DNA"/>
</dbReference>
<dbReference type="SUPFAM" id="SSF51206">
    <property type="entry name" value="cAMP-binding domain-like"/>
    <property type="match status" value="1"/>
</dbReference>
<reference evidence="7 8" key="1">
    <citation type="submission" date="2016-10" db="EMBL/GenBank/DDBJ databases">
        <title>Draft genome sequences of four alkaliphilic bacteria belonging to the Anaerobacillus genus.</title>
        <authorList>
            <person name="Bassil N.M."/>
            <person name="Lloyd J.R."/>
        </authorList>
    </citation>
    <scope>NUCLEOTIDE SEQUENCE [LARGE SCALE GENOMIC DNA]</scope>
    <source>
        <strain evidence="7 8">DSM 15340</strain>
    </source>
</reference>
<dbReference type="GO" id="GO:0005829">
    <property type="term" value="C:cytosol"/>
    <property type="evidence" value="ECO:0007669"/>
    <property type="project" value="TreeGrafter"/>
</dbReference>
<dbReference type="InterPro" id="IPR036390">
    <property type="entry name" value="WH_DNA-bd_sf"/>
</dbReference>
<dbReference type="InterPro" id="IPR014710">
    <property type="entry name" value="RmlC-like_jellyroll"/>
</dbReference>
<evidence type="ECO:0000313" key="7">
    <source>
        <dbReference type="EMBL" id="OIJ09382.1"/>
    </source>
</evidence>
<protein>
    <recommendedName>
        <fullName evidence="9">Crp/Fnr family transcriptional regulator</fullName>
    </recommendedName>
</protein>
<dbReference type="Pfam" id="PF13545">
    <property type="entry name" value="HTH_Crp_2"/>
    <property type="match status" value="1"/>
</dbReference>
<dbReference type="InterPro" id="IPR036388">
    <property type="entry name" value="WH-like_DNA-bd_sf"/>
</dbReference>
<accession>A0A1S2LA70</accession>
<keyword evidence="8" id="KW-1185">Reference proteome</keyword>
<sequence>MLEKYVYNCRIETFRKKEIAFKPYSHNEYMYLILNGRIRVTLNYPNGKEFTVALLDKGDVYSGHARGLGIAVEETEVAFLPLRLFREMIIEYPSFALNVLSAVGSTLETTFNVIENLAFRDVNERIYAFILSMLDSKGKVKKDGVEIPLGLTQEELATIVGSTRQTVSSVLTYLQKEQIISFSKKKLTVHNIDQLKSLINEKH</sequence>
<evidence type="ECO:0000259" key="5">
    <source>
        <dbReference type="PROSITE" id="PS50042"/>
    </source>
</evidence>